<accession>A0AAW9S7Z1</accession>
<protein>
    <submittedName>
        <fullName evidence="1">Uncharacterized protein</fullName>
    </submittedName>
</protein>
<gene>
    <name evidence="1" type="ORF">ABFB10_07880</name>
</gene>
<reference evidence="1 2" key="1">
    <citation type="submission" date="2024-05" db="EMBL/GenBank/DDBJ databases">
        <title>Genome sequence of Ponticoccus litoralis KCCM 90028.</title>
        <authorList>
            <person name="Kim J.M."/>
            <person name="Lee J.K."/>
            <person name="Choi B.J."/>
            <person name="Bayburt H."/>
            <person name="Baek J.H."/>
            <person name="Jeon C.O."/>
        </authorList>
    </citation>
    <scope>NUCLEOTIDE SEQUENCE [LARGE SCALE GENOMIC DNA]</scope>
    <source>
        <strain evidence="1 2">KCCM 90028</strain>
    </source>
</reference>
<dbReference type="Proteomes" id="UP001428774">
    <property type="component" value="Unassembled WGS sequence"/>
</dbReference>
<dbReference type="AlphaFoldDB" id="A0AAW9S7Z1"/>
<dbReference type="EMBL" id="JBDNCH010000002">
    <property type="protein sequence ID" value="MEN9060971.1"/>
    <property type="molecule type" value="Genomic_DNA"/>
</dbReference>
<dbReference type="SUPFAM" id="SSF52922">
    <property type="entry name" value="TK C-terminal domain-like"/>
    <property type="match status" value="1"/>
</dbReference>
<evidence type="ECO:0000313" key="2">
    <source>
        <dbReference type="Proteomes" id="UP001428774"/>
    </source>
</evidence>
<dbReference type="Gene3D" id="3.40.50.920">
    <property type="match status" value="1"/>
</dbReference>
<comment type="caution">
    <text evidence="1">The sequence shown here is derived from an EMBL/GenBank/DDBJ whole genome shotgun (WGS) entry which is preliminary data.</text>
</comment>
<keyword evidence="2" id="KW-1185">Reference proteome</keyword>
<proteinExistence type="predicted"/>
<sequence>MNLRRFFEVDANHIAAAAMVDLFREGAVSEKDLQAALKKYDIDGGKPNPRLS</sequence>
<evidence type="ECO:0000313" key="1">
    <source>
        <dbReference type="EMBL" id="MEN9060971.1"/>
    </source>
</evidence>
<name>A0AAW9S7Z1_9RHOB</name>
<dbReference type="InterPro" id="IPR009014">
    <property type="entry name" value="Transketo_C/PFOR_II"/>
</dbReference>
<organism evidence="1 2">
    <name type="scientific">Ponticoccus litoralis</name>
    <dbReference type="NCBI Taxonomy" id="422297"/>
    <lineage>
        <taxon>Bacteria</taxon>
        <taxon>Pseudomonadati</taxon>
        <taxon>Pseudomonadota</taxon>
        <taxon>Alphaproteobacteria</taxon>
        <taxon>Rhodobacterales</taxon>
        <taxon>Roseobacteraceae</taxon>
        <taxon>Ponticoccus</taxon>
    </lineage>
</organism>